<protein>
    <recommendedName>
        <fullName evidence="5 9">Alpha-acetolactate decarboxylase</fullName>
        <ecNumber evidence="4 9">4.1.1.5</ecNumber>
    </recommendedName>
</protein>
<evidence type="ECO:0000256" key="7">
    <source>
        <dbReference type="ARBA" id="ARBA00023061"/>
    </source>
</evidence>
<dbReference type="SUPFAM" id="SSF117856">
    <property type="entry name" value="AF0104/ALDC/Ptd012-like"/>
    <property type="match status" value="1"/>
</dbReference>
<organism evidence="10 11">
    <name type="scientific">Streptomyces corchorusii</name>
    <name type="common">Streptomyces chibaensis</name>
    <dbReference type="NCBI Taxonomy" id="1903"/>
    <lineage>
        <taxon>Bacteria</taxon>
        <taxon>Bacillati</taxon>
        <taxon>Actinomycetota</taxon>
        <taxon>Actinomycetes</taxon>
        <taxon>Kitasatosporales</taxon>
        <taxon>Streptomycetaceae</taxon>
        <taxon>Streptomyces</taxon>
    </lineage>
</organism>
<comment type="catalytic activity">
    <reaction evidence="1 9">
        <text>(2S)-2-acetolactate + H(+) = (R)-acetoin + CO2</text>
        <dbReference type="Rhea" id="RHEA:21580"/>
        <dbReference type="ChEBI" id="CHEBI:15378"/>
        <dbReference type="ChEBI" id="CHEBI:15686"/>
        <dbReference type="ChEBI" id="CHEBI:16526"/>
        <dbReference type="ChEBI" id="CHEBI:58476"/>
        <dbReference type="EC" id="4.1.1.5"/>
    </reaction>
</comment>
<comment type="caution">
    <text evidence="10">The sequence shown here is derived from an EMBL/GenBank/DDBJ whole genome shotgun (WGS) entry which is preliminary data.</text>
</comment>
<dbReference type="RefSeq" id="WP_059263225.1">
    <property type="nucleotide sequence ID" value="NZ_KQ948355.1"/>
</dbReference>
<dbReference type="InterPro" id="IPR005128">
    <property type="entry name" value="Acetolactate_a_deCO2ase"/>
</dbReference>
<dbReference type="UniPathway" id="UPA00626">
    <property type="reaction ID" value="UER00678"/>
</dbReference>
<dbReference type="EMBL" id="LMWP01000016">
    <property type="protein sequence ID" value="KUN27696.1"/>
    <property type="molecule type" value="Genomic_DNA"/>
</dbReference>
<dbReference type="PANTHER" id="PTHR35524">
    <property type="entry name" value="ALPHA-ACETOLACTATE DECARBOXYLASE"/>
    <property type="match status" value="1"/>
</dbReference>
<proteinExistence type="inferred from homology"/>
<evidence type="ECO:0000256" key="8">
    <source>
        <dbReference type="ARBA" id="ARBA00023239"/>
    </source>
</evidence>
<dbReference type="GO" id="GO:0047605">
    <property type="term" value="F:acetolactate decarboxylase activity"/>
    <property type="evidence" value="ECO:0007669"/>
    <property type="project" value="UniProtKB-UniRule"/>
</dbReference>
<dbReference type="NCBIfam" id="TIGR01252">
    <property type="entry name" value="acetolac_decarb"/>
    <property type="match status" value="1"/>
</dbReference>
<evidence type="ECO:0000256" key="3">
    <source>
        <dbReference type="ARBA" id="ARBA00007106"/>
    </source>
</evidence>
<comment type="pathway">
    <text evidence="2 9">Polyol metabolism; (R,R)-butane-2,3-diol biosynthesis; (R,R)-butane-2,3-diol from pyruvate: step 2/3.</text>
</comment>
<keyword evidence="7 9" id="KW-0005">Acetoin biosynthesis</keyword>
<dbReference type="Gene3D" id="3.30.1330.80">
    <property type="entry name" value="Hypothetical protein, similar to alpha- acetolactate decarboxylase, domain 2"/>
    <property type="match status" value="2"/>
</dbReference>
<keyword evidence="6 9" id="KW-0210">Decarboxylase</keyword>
<dbReference type="EC" id="4.1.1.5" evidence="4 9"/>
<reference evidence="10 11" key="1">
    <citation type="submission" date="2015-10" db="EMBL/GenBank/DDBJ databases">
        <title>Draft genome sequence of Streptomyces corchorusii DSM 40340, type strain for the species Streptomyces corchorusii.</title>
        <authorList>
            <person name="Ruckert C."/>
            <person name="Winkler A."/>
            <person name="Kalinowski J."/>
            <person name="Kampfer P."/>
            <person name="Glaeser S."/>
        </authorList>
    </citation>
    <scope>NUCLEOTIDE SEQUENCE [LARGE SCALE GENOMIC DNA]</scope>
    <source>
        <strain evidence="10 11">DSM 40340</strain>
    </source>
</reference>
<dbReference type="GO" id="GO:0045151">
    <property type="term" value="P:acetoin biosynthetic process"/>
    <property type="evidence" value="ECO:0007669"/>
    <property type="project" value="UniProtKB-UniRule"/>
</dbReference>
<dbReference type="PANTHER" id="PTHR35524:SF1">
    <property type="entry name" value="ALPHA-ACETOLACTATE DECARBOXYLASE"/>
    <property type="match status" value="1"/>
</dbReference>
<evidence type="ECO:0000256" key="6">
    <source>
        <dbReference type="ARBA" id="ARBA00022793"/>
    </source>
</evidence>
<evidence type="ECO:0000313" key="10">
    <source>
        <dbReference type="EMBL" id="KUN27696.1"/>
    </source>
</evidence>
<dbReference type="AlphaFoldDB" id="A0A101QDE1"/>
<keyword evidence="8 9" id="KW-0456">Lyase</keyword>
<dbReference type="CDD" id="cd17299">
    <property type="entry name" value="acetolactate_decarboxylase"/>
    <property type="match status" value="1"/>
</dbReference>
<keyword evidence="11" id="KW-1185">Reference proteome</keyword>
<sequence>MADTETARDRLLRLLTSLTRHTPAGPPEPPSTVYQTSTMAALLDGVYDGDVTVAALLEHGDFGVGTFNGLDGEMVVLDGVCHRLRADGTVTPAADTDRTPFAAVTFFRPDATRHLSAPMTRHDVETVVDELAPSGNLIRAVRVDGHFSSVRTRTVAEQHRPYPPLVEATEGQAVAAFQDIDGTLVGFVTPEYEGGVSVPGYHLHFIDQAKQKGGHCFDFEITAGTVAVATAHEFHLSLPTSPEFLAARPPASFADQVRRAEGGSDQEG</sequence>
<accession>A0A101QDE1</accession>
<dbReference type="Pfam" id="PF03306">
    <property type="entry name" value="AAL_decarboxy"/>
    <property type="match status" value="1"/>
</dbReference>
<evidence type="ECO:0000313" key="11">
    <source>
        <dbReference type="Proteomes" id="UP000053398"/>
    </source>
</evidence>
<dbReference type="Proteomes" id="UP000053398">
    <property type="component" value="Unassembled WGS sequence"/>
</dbReference>
<evidence type="ECO:0000256" key="4">
    <source>
        <dbReference type="ARBA" id="ARBA00013204"/>
    </source>
</evidence>
<evidence type="ECO:0000256" key="2">
    <source>
        <dbReference type="ARBA" id="ARBA00005170"/>
    </source>
</evidence>
<dbReference type="PIRSF" id="PIRSF001332">
    <property type="entry name" value="Acetolac_decarb"/>
    <property type="match status" value="1"/>
</dbReference>
<gene>
    <name evidence="10" type="ORF">AQJ11_13785</name>
</gene>
<evidence type="ECO:0000256" key="5">
    <source>
        <dbReference type="ARBA" id="ARBA00020164"/>
    </source>
</evidence>
<evidence type="ECO:0000256" key="9">
    <source>
        <dbReference type="PIRNR" id="PIRNR001332"/>
    </source>
</evidence>
<comment type="similarity">
    <text evidence="3 9">Belongs to the alpha-acetolactate decarboxylase family.</text>
</comment>
<name>A0A101QDE1_STRCK</name>
<evidence type="ECO:0000256" key="1">
    <source>
        <dbReference type="ARBA" id="ARBA00001784"/>
    </source>
</evidence>